<sequence>MKGRRWQHRRRRQHRYNQRHVLPSPPRVILCSLAGVFSGVSSTVLHRLHHRYQFSTTVLRRNLRDEIEVDRRLNNDNDSRVQ</sequence>
<evidence type="ECO:0000256" key="1">
    <source>
        <dbReference type="SAM" id="MobiDB-lite"/>
    </source>
</evidence>
<reference evidence="2 3" key="1">
    <citation type="journal article" date="2020" name="BMC Genomics">
        <title>Intraspecific diversification of the crop wild relative Brassica cretica Lam. using demographic model selection.</title>
        <authorList>
            <person name="Kioukis A."/>
            <person name="Michalopoulou V.A."/>
            <person name="Briers L."/>
            <person name="Pirintsos S."/>
            <person name="Studholme D.J."/>
            <person name="Pavlidis P."/>
            <person name="Sarris P.F."/>
        </authorList>
    </citation>
    <scope>NUCLEOTIDE SEQUENCE [LARGE SCALE GENOMIC DNA]</scope>
    <source>
        <strain evidence="3">cv. PFS-1207/04</strain>
    </source>
</reference>
<feature type="region of interest" description="Disordered" evidence="1">
    <location>
        <begin position="1"/>
        <end position="20"/>
    </location>
</feature>
<feature type="compositionally biased region" description="Basic residues" evidence="1">
    <location>
        <begin position="1"/>
        <end position="18"/>
    </location>
</feature>
<keyword evidence="3" id="KW-1185">Reference proteome</keyword>
<name>A0ABQ7ASL6_BRACR</name>
<gene>
    <name evidence="2" type="ORF">DY000_02062663</name>
</gene>
<comment type="caution">
    <text evidence="2">The sequence shown here is derived from an EMBL/GenBank/DDBJ whole genome shotgun (WGS) entry which is preliminary data.</text>
</comment>
<organism evidence="2 3">
    <name type="scientific">Brassica cretica</name>
    <name type="common">Mustard</name>
    <dbReference type="NCBI Taxonomy" id="69181"/>
    <lineage>
        <taxon>Eukaryota</taxon>
        <taxon>Viridiplantae</taxon>
        <taxon>Streptophyta</taxon>
        <taxon>Embryophyta</taxon>
        <taxon>Tracheophyta</taxon>
        <taxon>Spermatophyta</taxon>
        <taxon>Magnoliopsida</taxon>
        <taxon>eudicotyledons</taxon>
        <taxon>Gunneridae</taxon>
        <taxon>Pentapetalae</taxon>
        <taxon>rosids</taxon>
        <taxon>malvids</taxon>
        <taxon>Brassicales</taxon>
        <taxon>Brassicaceae</taxon>
        <taxon>Brassiceae</taxon>
        <taxon>Brassica</taxon>
    </lineage>
</organism>
<proteinExistence type="predicted"/>
<accession>A0ABQ7ASL6</accession>
<protein>
    <submittedName>
        <fullName evidence="2">Uncharacterized protein</fullName>
    </submittedName>
</protein>
<evidence type="ECO:0000313" key="2">
    <source>
        <dbReference type="EMBL" id="KAF3516954.1"/>
    </source>
</evidence>
<evidence type="ECO:0000313" key="3">
    <source>
        <dbReference type="Proteomes" id="UP000266723"/>
    </source>
</evidence>
<dbReference type="Proteomes" id="UP000266723">
    <property type="component" value="Unassembled WGS sequence"/>
</dbReference>
<dbReference type="EMBL" id="QGKV02001556">
    <property type="protein sequence ID" value="KAF3516954.1"/>
    <property type="molecule type" value="Genomic_DNA"/>
</dbReference>